<dbReference type="HOGENOM" id="CLU_010194_1_0_5"/>
<evidence type="ECO:0000313" key="3">
    <source>
        <dbReference type="EMBL" id="AJA07120.1"/>
    </source>
</evidence>
<dbReference type="SUPFAM" id="SSF51735">
    <property type="entry name" value="NAD(P)-binding Rossmann-fold domains"/>
    <property type="match status" value="1"/>
</dbReference>
<dbReference type="InterPro" id="IPR036291">
    <property type="entry name" value="NAD(P)-bd_dom_sf"/>
</dbReference>
<dbReference type="InterPro" id="IPR020904">
    <property type="entry name" value="Sc_DH/Rdtase_CS"/>
</dbReference>
<dbReference type="KEGG" id="sphk:SKP52_00890"/>
<gene>
    <name evidence="3" type="ORF">SKP52_00890</name>
</gene>
<name>A0A0A7PAV8_9SPHN</name>
<dbReference type="GO" id="GO:0050664">
    <property type="term" value="F:oxidoreductase activity, acting on NAD(P)H, oxygen as acceptor"/>
    <property type="evidence" value="ECO:0007669"/>
    <property type="project" value="TreeGrafter"/>
</dbReference>
<reference evidence="3 4" key="1">
    <citation type="journal article" date="2015" name="Int. J. Syst. Evol. Microbiol.">
        <title>Description of Sphingopyxis fribergensis sp. nov. - a soil bacterium with the ability to degrade styrene and phenylacetic acid.</title>
        <authorList>
            <person name="Oelschlagel M."/>
            <person name="Ruckert C."/>
            <person name="Kalinowski J."/>
            <person name="Schmidt G."/>
            <person name="Schlomann M."/>
            <person name="Tischler D."/>
        </authorList>
    </citation>
    <scope>NUCLEOTIDE SEQUENCE [LARGE SCALE GENOMIC DNA]</scope>
    <source>
        <strain evidence="3 4">Kp5.2</strain>
    </source>
</reference>
<dbReference type="EC" id="1.3.1.56" evidence="3"/>
<organism evidence="3 4">
    <name type="scientific">Sphingopyxis fribergensis</name>
    <dbReference type="NCBI Taxonomy" id="1515612"/>
    <lineage>
        <taxon>Bacteria</taxon>
        <taxon>Pseudomonadati</taxon>
        <taxon>Pseudomonadota</taxon>
        <taxon>Alphaproteobacteria</taxon>
        <taxon>Sphingomonadales</taxon>
        <taxon>Sphingomonadaceae</taxon>
        <taxon>Sphingopyxis</taxon>
    </lineage>
</organism>
<dbReference type="PANTHER" id="PTHR43008">
    <property type="entry name" value="BENZIL REDUCTASE"/>
    <property type="match status" value="1"/>
</dbReference>
<dbReference type="InterPro" id="IPR002347">
    <property type="entry name" value="SDR_fam"/>
</dbReference>
<evidence type="ECO:0000256" key="1">
    <source>
        <dbReference type="ARBA" id="ARBA00006484"/>
    </source>
</evidence>
<dbReference type="Pfam" id="PF00106">
    <property type="entry name" value="adh_short"/>
    <property type="match status" value="1"/>
</dbReference>
<dbReference type="GO" id="GO:0018509">
    <property type="term" value="F:cis-2,3-dihydrobiphenyl-2,3-diol dehydrogenase activity"/>
    <property type="evidence" value="ECO:0007669"/>
    <property type="project" value="UniProtKB-EC"/>
</dbReference>
<dbReference type="PANTHER" id="PTHR43008:SF4">
    <property type="entry name" value="CHAIN DEHYDROGENASE, PUTATIVE (AFU_ORTHOLOGUE AFUA_4G08710)-RELATED"/>
    <property type="match status" value="1"/>
</dbReference>
<evidence type="ECO:0000256" key="2">
    <source>
        <dbReference type="ARBA" id="ARBA00023002"/>
    </source>
</evidence>
<proteinExistence type="inferred from homology"/>
<dbReference type="AlphaFoldDB" id="A0A0A7PAV8"/>
<dbReference type="EMBL" id="CP009122">
    <property type="protein sequence ID" value="AJA07120.1"/>
    <property type="molecule type" value="Genomic_DNA"/>
</dbReference>
<dbReference type="FunFam" id="3.40.50.720:FF:000084">
    <property type="entry name" value="Short-chain dehydrogenase reductase"/>
    <property type="match status" value="1"/>
</dbReference>
<evidence type="ECO:0000313" key="4">
    <source>
        <dbReference type="Proteomes" id="UP000030907"/>
    </source>
</evidence>
<dbReference type="STRING" id="1515612.SKP52_00890"/>
<dbReference type="OrthoDB" id="198783at2"/>
<protein>
    <submittedName>
        <fullName evidence="3">Cis-2,3-dihydrobiphenyl-2,3-diol dehydrogenase</fullName>
        <ecNumber evidence="3">1.3.1.56</ecNumber>
    </submittedName>
</protein>
<dbReference type="Proteomes" id="UP000030907">
    <property type="component" value="Chromosome"/>
</dbReference>
<dbReference type="PROSITE" id="PS00061">
    <property type="entry name" value="ADH_SHORT"/>
    <property type="match status" value="1"/>
</dbReference>
<dbReference type="Gene3D" id="3.40.50.720">
    <property type="entry name" value="NAD(P)-binding Rossmann-like Domain"/>
    <property type="match status" value="1"/>
</dbReference>
<accession>A0A0A7PAV8</accession>
<keyword evidence="2 3" id="KW-0560">Oxidoreductase</keyword>
<keyword evidence="4" id="KW-1185">Reference proteome</keyword>
<comment type="similarity">
    <text evidence="1">Belongs to the short-chain dehydrogenases/reductases (SDR) family.</text>
</comment>
<dbReference type="PRINTS" id="PR00081">
    <property type="entry name" value="GDHRDH"/>
</dbReference>
<sequence length="258" mass="26894">MARLAGYRAVVTGAGSGIGRAVVRRYLAEGAHVVAVVRRDSDVAALESEGAVVVVGDVAHFTTAERAVAAVVERWGGLDVYVANAGLWDFHKRLEKQEPAEIDRGFEEIFGVNVKGALHGARASLAALRMSRGSIIATGSNACFLAGGGGVLYTASKFALRGLVMQLAKEFAPEVRVNGVAPGATDTGISGPAALGQGERAMNADADRMAEMQRHMLLGRVSTPEDHASLYVLLASREESAYVTGAMLLSDGGLTISV</sequence>